<organism evidence="7 8">
    <name type="scientific">Acanthoscelides obtectus</name>
    <name type="common">Bean weevil</name>
    <name type="synonym">Bruchus obtectus</name>
    <dbReference type="NCBI Taxonomy" id="200917"/>
    <lineage>
        <taxon>Eukaryota</taxon>
        <taxon>Metazoa</taxon>
        <taxon>Ecdysozoa</taxon>
        <taxon>Arthropoda</taxon>
        <taxon>Hexapoda</taxon>
        <taxon>Insecta</taxon>
        <taxon>Pterygota</taxon>
        <taxon>Neoptera</taxon>
        <taxon>Endopterygota</taxon>
        <taxon>Coleoptera</taxon>
        <taxon>Polyphaga</taxon>
        <taxon>Cucujiformia</taxon>
        <taxon>Chrysomeloidea</taxon>
        <taxon>Chrysomelidae</taxon>
        <taxon>Bruchinae</taxon>
        <taxon>Bruchini</taxon>
        <taxon>Acanthoscelides</taxon>
    </lineage>
</organism>
<dbReference type="GO" id="GO:0008270">
    <property type="term" value="F:zinc ion binding"/>
    <property type="evidence" value="ECO:0007669"/>
    <property type="project" value="UniProtKB-KW"/>
</dbReference>
<dbReference type="PROSITE" id="PS00028">
    <property type="entry name" value="ZINC_FINGER_C2H2_1"/>
    <property type="match status" value="2"/>
</dbReference>
<evidence type="ECO:0000256" key="3">
    <source>
        <dbReference type="ARBA" id="ARBA00022771"/>
    </source>
</evidence>
<dbReference type="OrthoDB" id="3561125at2759"/>
<dbReference type="PROSITE" id="PS50157">
    <property type="entry name" value="ZINC_FINGER_C2H2_2"/>
    <property type="match status" value="1"/>
</dbReference>
<proteinExistence type="predicted"/>
<evidence type="ECO:0000256" key="1">
    <source>
        <dbReference type="ARBA" id="ARBA00022723"/>
    </source>
</evidence>
<keyword evidence="3 5" id="KW-0863">Zinc-finger</keyword>
<dbReference type="SMART" id="SM00355">
    <property type="entry name" value="ZnF_C2H2"/>
    <property type="match status" value="4"/>
</dbReference>
<keyword evidence="1" id="KW-0479">Metal-binding</keyword>
<dbReference type="InterPro" id="IPR036236">
    <property type="entry name" value="Znf_C2H2_sf"/>
</dbReference>
<sequence>MLLFFSVRGKENRESFSDSSFCSNSDDMLQQPKKKVVHKKKKRDRRYECGHCEKVSTCKKSARCTHFQACSKIHFDRHLLKHPETAGCYKSSKCVHCGKVYYDKKNLDNHIIQKHPEHIDTVTSKIHECAKCSLKTTKSSEFTRHMTLKHREGSSPQRIVCGHCPASFRHNRSLNDHILKRHPSFSSSVDNKKIYECDKCDYKTVIRSSLVRHIRSKHTETIPVRPYRILCTKH</sequence>
<reference evidence="7" key="1">
    <citation type="submission" date="2022-03" db="EMBL/GenBank/DDBJ databases">
        <authorList>
            <person name="Sayadi A."/>
        </authorList>
    </citation>
    <scope>NUCLEOTIDE SEQUENCE</scope>
</reference>
<keyword evidence="2" id="KW-0677">Repeat</keyword>
<accession>A0A9P0QDP8</accession>
<dbReference type="Proteomes" id="UP001152888">
    <property type="component" value="Unassembled WGS sequence"/>
</dbReference>
<comment type="caution">
    <text evidence="7">The sequence shown here is derived from an EMBL/GenBank/DDBJ whole genome shotgun (WGS) entry which is preliminary data.</text>
</comment>
<gene>
    <name evidence="7" type="ORF">ACAOBT_LOCUS36230</name>
</gene>
<dbReference type="SUPFAM" id="SSF57667">
    <property type="entry name" value="beta-beta-alpha zinc fingers"/>
    <property type="match status" value="1"/>
</dbReference>
<evidence type="ECO:0000313" key="8">
    <source>
        <dbReference type="Proteomes" id="UP001152888"/>
    </source>
</evidence>
<evidence type="ECO:0000256" key="5">
    <source>
        <dbReference type="PROSITE-ProRule" id="PRU00042"/>
    </source>
</evidence>
<keyword evidence="4" id="KW-0862">Zinc</keyword>
<protein>
    <recommendedName>
        <fullName evidence="6">C2H2-type domain-containing protein</fullName>
    </recommendedName>
</protein>
<dbReference type="Gene3D" id="3.30.160.60">
    <property type="entry name" value="Classic Zinc Finger"/>
    <property type="match status" value="2"/>
</dbReference>
<feature type="domain" description="C2H2-type" evidence="6">
    <location>
        <begin position="195"/>
        <end position="223"/>
    </location>
</feature>
<evidence type="ECO:0000256" key="2">
    <source>
        <dbReference type="ARBA" id="ARBA00022737"/>
    </source>
</evidence>
<keyword evidence="8" id="KW-1185">Reference proteome</keyword>
<dbReference type="PANTHER" id="PTHR24379">
    <property type="entry name" value="KRAB AND ZINC FINGER DOMAIN-CONTAINING"/>
    <property type="match status" value="1"/>
</dbReference>
<dbReference type="AlphaFoldDB" id="A0A9P0QDP8"/>
<evidence type="ECO:0000256" key="4">
    <source>
        <dbReference type="ARBA" id="ARBA00022833"/>
    </source>
</evidence>
<evidence type="ECO:0000259" key="6">
    <source>
        <dbReference type="PROSITE" id="PS50157"/>
    </source>
</evidence>
<name>A0A9P0QDP8_ACAOB</name>
<evidence type="ECO:0000313" key="7">
    <source>
        <dbReference type="EMBL" id="CAH2017787.1"/>
    </source>
</evidence>
<dbReference type="Pfam" id="PF00096">
    <property type="entry name" value="zf-C2H2"/>
    <property type="match status" value="3"/>
</dbReference>
<dbReference type="InterPro" id="IPR013087">
    <property type="entry name" value="Znf_C2H2_type"/>
</dbReference>
<dbReference type="EMBL" id="CAKOFQ010009460">
    <property type="protein sequence ID" value="CAH2017787.1"/>
    <property type="molecule type" value="Genomic_DNA"/>
</dbReference>
<dbReference type="PANTHER" id="PTHR24379:SF121">
    <property type="entry name" value="C2H2-TYPE DOMAIN-CONTAINING PROTEIN"/>
    <property type="match status" value="1"/>
</dbReference>